<sequence length="187" mass="22097">MKRFKIIELLCFSLFLLFVLSCGDYELLFNFDENGECYDSSARSLSTEKFESLVLNNGWKHVSTHEITADGKWQKENFYEVMDGGSPHHLFFESMTTVKVFSRIIMPDAPRLSHRYAYDYLEERNKIILKSENERDLYMQILSVDDKTLRLLECMGVNADGTKFYTYVVYRKMTAEELEEFQTNYTE</sequence>
<evidence type="ECO:0008006" key="3">
    <source>
        <dbReference type="Google" id="ProtNLM"/>
    </source>
</evidence>
<gene>
    <name evidence="1" type="ORF">E5355_07530</name>
</gene>
<protein>
    <recommendedName>
        <fullName evidence="3">Lipoprotein</fullName>
    </recommendedName>
</protein>
<dbReference type="Proteomes" id="UP000310532">
    <property type="component" value="Unassembled WGS sequence"/>
</dbReference>
<comment type="caution">
    <text evidence="1">The sequence shown here is derived from an EMBL/GenBank/DDBJ whole genome shotgun (WGS) entry which is preliminary data.</text>
</comment>
<evidence type="ECO:0000313" key="1">
    <source>
        <dbReference type="EMBL" id="TGY07009.1"/>
    </source>
</evidence>
<accession>A0A4S2AZD9</accession>
<reference evidence="1 2" key="1">
    <citation type="submission" date="2019-04" db="EMBL/GenBank/DDBJ databases">
        <title>Microbes associate with the intestines of laboratory mice.</title>
        <authorList>
            <person name="Navarre W."/>
            <person name="Wong E."/>
            <person name="Huang K."/>
            <person name="Tropini C."/>
            <person name="Ng K."/>
            <person name="Yu B."/>
        </authorList>
    </citation>
    <scope>NUCLEOTIDE SEQUENCE [LARGE SCALE GENOMIC DNA]</scope>
    <source>
        <strain evidence="1 2">NM69_E16B</strain>
    </source>
</reference>
<organism evidence="1 2">
    <name type="scientific">Bacteroides muris</name>
    <name type="common">ex Afrizal et al. 2022</name>
    <dbReference type="NCBI Taxonomy" id="2516960"/>
    <lineage>
        <taxon>Bacteria</taxon>
        <taxon>Pseudomonadati</taxon>
        <taxon>Bacteroidota</taxon>
        <taxon>Bacteroidia</taxon>
        <taxon>Bacteroidales</taxon>
        <taxon>Bacteroidaceae</taxon>
        <taxon>Bacteroides</taxon>
    </lineage>
</organism>
<name>A0A4S2AZD9_9BACE</name>
<evidence type="ECO:0000313" key="2">
    <source>
        <dbReference type="Proteomes" id="UP000310532"/>
    </source>
</evidence>
<dbReference type="AlphaFoldDB" id="A0A4S2AZD9"/>
<dbReference type="PROSITE" id="PS51257">
    <property type="entry name" value="PROKAR_LIPOPROTEIN"/>
    <property type="match status" value="1"/>
</dbReference>
<dbReference type="RefSeq" id="WP_136009835.1">
    <property type="nucleotide sequence ID" value="NZ_SRYZ01000012.1"/>
</dbReference>
<proteinExistence type="predicted"/>
<keyword evidence="2" id="KW-1185">Reference proteome</keyword>
<dbReference type="EMBL" id="SRYZ01000012">
    <property type="protein sequence ID" value="TGY07009.1"/>
    <property type="molecule type" value="Genomic_DNA"/>
</dbReference>